<dbReference type="InterPro" id="IPR022742">
    <property type="entry name" value="Hydrolase_4"/>
</dbReference>
<name>A0ABR0UCZ9_REHGL</name>
<dbReference type="Gene3D" id="3.40.50.1820">
    <property type="entry name" value="alpha/beta hydrolase"/>
    <property type="match status" value="1"/>
</dbReference>
<evidence type="ECO:0000313" key="2">
    <source>
        <dbReference type="EMBL" id="KAK6120412.1"/>
    </source>
</evidence>
<dbReference type="Proteomes" id="UP001318860">
    <property type="component" value="Unassembled WGS sequence"/>
</dbReference>
<comment type="caution">
    <text evidence="2">The sequence shown here is derived from an EMBL/GenBank/DDBJ whole genome shotgun (WGS) entry which is preliminary data.</text>
</comment>
<reference evidence="2 3" key="1">
    <citation type="journal article" date="2021" name="Comput. Struct. Biotechnol. J.">
        <title>De novo genome assembly of the potent medicinal plant Rehmannia glutinosa using nanopore technology.</title>
        <authorList>
            <person name="Ma L."/>
            <person name="Dong C."/>
            <person name="Song C."/>
            <person name="Wang X."/>
            <person name="Zheng X."/>
            <person name="Niu Y."/>
            <person name="Chen S."/>
            <person name="Feng W."/>
        </authorList>
    </citation>
    <scope>NUCLEOTIDE SEQUENCE [LARGE SCALE GENOMIC DNA]</scope>
    <source>
        <strain evidence="2">DH-2019</strain>
    </source>
</reference>
<feature type="domain" description="Serine aminopeptidase S33" evidence="1">
    <location>
        <begin position="78"/>
        <end position="180"/>
    </location>
</feature>
<evidence type="ECO:0000313" key="3">
    <source>
        <dbReference type="Proteomes" id="UP001318860"/>
    </source>
</evidence>
<dbReference type="SUPFAM" id="SSF53474">
    <property type="entry name" value="alpha/beta-Hydrolases"/>
    <property type="match status" value="1"/>
</dbReference>
<dbReference type="Pfam" id="PF12146">
    <property type="entry name" value="Hydrolase_4"/>
    <property type="match status" value="1"/>
</dbReference>
<dbReference type="PANTHER" id="PTHR42886:SF53">
    <property type="entry name" value="ALPHA_BETA-HYDROLASES SUPERFAMILY PROTEIN"/>
    <property type="match status" value="1"/>
</dbReference>
<proteinExistence type="predicted"/>
<keyword evidence="3" id="KW-1185">Reference proteome</keyword>
<protein>
    <recommendedName>
        <fullName evidence="1">Serine aminopeptidase S33 domain-containing protein</fullName>
    </recommendedName>
</protein>
<organism evidence="2 3">
    <name type="scientific">Rehmannia glutinosa</name>
    <name type="common">Chinese foxglove</name>
    <dbReference type="NCBI Taxonomy" id="99300"/>
    <lineage>
        <taxon>Eukaryota</taxon>
        <taxon>Viridiplantae</taxon>
        <taxon>Streptophyta</taxon>
        <taxon>Embryophyta</taxon>
        <taxon>Tracheophyta</taxon>
        <taxon>Spermatophyta</taxon>
        <taxon>Magnoliopsida</taxon>
        <taxon>eudicotyledons</taxon>
        <taxon>Gunneridae</taxon>
        <taxon>Pentapetalae</taxon>
        <taxon>asterids</taxon>
        <taxon>lamiids</taxon>
        <taxon>Lamiales</taxon>
        <taxon>Orobanchaceae</taxon>
        <taxon>Rehmannieae</taxon>
        <taxon>Rehmannia</taxon>
    </lineage>
</organism>
<dbReference type="PANTHER" id="PTHR42886">
    <property type="entry name" value="RE40534P-RELATED"/>
    <property type="match status" value="1"/>
</dbReference>
<accession>A0ABR0UCZ9</accession>
<sequence>MLIFPNLMLTNLSIRKRKPFSPYTTLQQFNCSSSPNHSIKFKRNRVVSQNPAAMQQKITILNKRGEKLVGVLHETGSTKVVVLCHGFRSSKENNTMVNLAGVLENEGISAFRFDFSGNGESEGSFQYGNYFREAEDLRAVIEYFTGVNRVTVAVLGHSKGGNVVLLYASKYHDIGVVVNVSGRYDLKRGIKERLGENFLEILKKDGYIVVNTRAGDYQVTEESMVERLNTNMHEACLSIDEGCRVLTVHGSEDEIIPVEDALEFAKIIPNHQLQIIEGADHRYSSHQDELASAVLRFIKECLQSGNDVSK</sequence>
<evidence type="ECO:0000259" key="1">
    <source>
        <dbReference type="Pfam" id="PF12146"/>
    </source>
</evidence>
<gene>
    <name evidence="2" type="ORF">DH2020_045892</name>
</gene>
<dbReference type="InterPro" id="IPR029058">
    <property type="entry name" value="AB_hydrolase_fold"/>
</dbReference>
<dbReference type="EMBL" id="JABTTQ020003089">
    <property type="protein sequence ID" value="KAK6120412.1"/>
    <property type="molecule type" value="Genomic_DNA"/>
</dbReference>